<dbReference type="SUPFAM" id="SSF49562">
    <property type="entry name" value="C2 domain (Calcium/lipid-binding domain, CaLB)"/>
    <property type="match status" value="1"/>
</dbReference>
<reference evidence="4 5" key="1">
    <citation type="submission" date="2024-04" db="EMBL/GenBank/DDBJ databases">
        <title>Tritrichomonas musculus Genome.</title>
        <authorList>
            <person name="Alves-Ferreira E."/>
            <person name="Grigg M."/>
            <person name="Lorenzi H."/>
            <person name="Galac M."/>
        </authorList>
    </citation>
    <scope>NUCLEOTIDE SEQUENCE [LARGE SCALE GENOMIC DNA]</scope>
    <source>
        <strain evidence="4 5">EAF2021</strain>
    </source>
</reference>
<dbReference type="Gene3D" id="2.60.40.150">
    <property type="entry name" value="C2 domain"/>
    <property type="match status" value="1"/>
</dbReference>
<keyword evidence="1" id="KW-0479">Metal-binding</keyword>
<dbReference type="PANTHER" id="PTHR45911:SF4">
    <property type="entry name" value="MULTIPLE C2 AND TRANSMEMBRANE DOMAIN-CONTAINING PROTEIN"/>
    <property type="match status" value="1"/>
</dbReference>
<keyword evidence="2" id="KW-0106">Calcium</keyword>
<dbReference type="InterPro" id="IPR035892">
    <property type="entry name" value="C2_domain_sf"/>
</dbReference>
<proteinExistence type="predicted"/>
<gene>
    <name evidence="4" type="ORF">M9Y10_028426</name>
</gene>
<name>A0ABR2KJ99_9EUKA</name>
<dbReference type="CDD" id="cd00030">
    <property type="entry name" value="C2"/>
    <property type="match status" value="1"/>
</dbReference>
<accession>A0ABR2KJ99</accession>
<protein>
    <recommendedName>
        <fullName evidence="3">C2 domain-containing protein</fullName>
    </recommendedName>
</protein>
<evidence type="ECO:0000313" key="5">
    <source>
        <dbReference type="Proteomes" id="UP001470230"/>
    </source>
</evidence>
<dbReference type="PANTHER" id="PTHR45911">
    <property type="entry name" value="C2 DOMAIN-CONTAINING PROTEIN"/>
    <property type="match status" value="1"/>
</dbReference>
<dbReference type="EMBL" id="JAPFFF010000004">
    <property type="protein sequence ID" value="KAK8891219.1"/>
    <property type="molecule type" value="Genomic_DNA"/>
</dbReference>
<dbReference type="InterPro" id="IPR000008">
    <property type="entry name" value="C2_dom"/>
</dbReference>
<dbReference type="Pfam" id="PF00168">
    <property type="entry name" value="C2"/>
    <property type="match status" value="1"/>
</dbReference>
<sequence length="127" mass="14138">MTLSVFLVEAADVPKSDLIGLSDPYCILSISGQPDKQTSKYIDNTKTPKWNETFTFFVKDEKQSLHIDLMDKDIPPKKDDLLGSIDIPISSFPPGQEIEKWYSLPPASGIKGTAKVHLLVTFNKGKK</sequence>
<dbReference type="SMART" id="SM00239">
    <property type="entry name" value="C2"/>
    <property type="match status" value="1"/>
</dbReference>
<keyword evidence="5" id="KW-1185">Reference proteome</keyword>
<comment type="caution">
    <text evidence="4">The sequence shown here is derived from an EMBL/GenBank/DDBJ whole genome shotgun (WGS) entry which is preliminary data.</text>
</comment>
<evidence type="ECO:0000313" key="4">
    <source>
        <dbReference type="EMBL" id="KAK8891219.1"/>
    </source>
</evidence>
<evidence type="ECO:0000256" key="2">
    <source>
        <dbReference type="ARBA" id="ARBA00022837"/>
    </source>
</evidence>
<feature type="domain" description="C2" evidence="3">
    <location>
        <begin position="1"/>
        <end position="102"/>
    </location>
</feature>
<dbReference type="Proteomes" id="UP001470230">
    <property type="component" value="Unassembled WGS sequence"/>
</dbReference>
<organism evidence="4 5">
    <name type="scientific">Tritrichomonas musculus</name>
    <dbReference type="NCBI Taxonomy" id="1915356"/>
    <lineage>
        <taxon>Eukaryota</taxon>
        <taxon>Metamonada</taxon>
        <taxon>Parabasalia</taxon>
        <taxon>Tritrichomonadida</taxon>
        <taxon>Tritrichomonadidae</taxon>
        <taxon>Tritrichomonas</taxon>
    </lineage>
</organism>
<dbReference type="PROSITE" id="PS50004">
    <property type="entry name" value="C2"/>
    <property type="match status" value="1"/>
</dbReference>
<evidence type="ECO:0000259" key="3">
    <source>
        <dbReference type="PROSITE" id="PS50004"/>
    </source>
</evidence>
<evidence type="ECO:0000256" key="1">
    <source>
        <dbReference type="ARBA" id="ARBA00022723"/>
    </source>
</evidence>